<protein>
    <submittedName>
        <fullName evidence="1">Uncharacterized protein</fullName>
    </submittedName>
</protein>
<evidence type="ECO:0000313" key="2">
    <source>
        <dbReference type="Proteomes" id="UP000765509"/>
    </source>
</evidence>
<accession>A0A9Q3P9X6</accession>
<organism evidence="1 2">
    <name type="scientific">Austropuccinia psidii MF-1</name>
    <dbReference type="NCBI Taxonomy" id="1389203"/>
    <lineage>
        <taxon>Eukaryota</taxon>
        <taxon>Fungi</taxon>
        <taxon>Dikarya</taxon>
        <taxon>Basidiomycota</taxon>
        <taxon>Pucciniomycotina</taxon>
        <taxon>Pucciniomycetes</taxon>
        <taxon>Pucciniales</taxon>
        <taxon>Sphaerophragmiaceae</taxon>
        <taxon>Austropuccinia</taxon>
    </lineage>
</organism>
<gene>
    <name evidence="1" type="ORF">O181_093265</name>
</gene>
<comment type="caution">
    <text evidence="1">The sequence shown here is derived from an EMBL/GenBank/DDBJ whole genome shotgun (WGS) entry which is preliminary data.</text>
</comment>
<dbReference type="EMBL" id="AVOT02059987">
    <property type="protein sequence ID" value="MBW0553550.1"/>
    <property type="molecule type" value="Genomic_DNA"/>
</dbReference>
<reference evidence="1" key="1">
    <citation type="submission" date="2021-03" db="EMBL/GenBank/DDBJ databases">
        <title>Draft genome sequence of rust myrtle Austropuccinia psidii MF-1, a brazilian biotype.</title>
        <authorList>
            <person name="Quecine M.C."/>
            <person name="Pachon D.M.R."/>
            <person name="Bonatelli M.L."/>
            <person name="Correr F.H."/>
            <person name="Franceschini L.M."/>
            <person name="Leite T.F."/>
            <person name="Margarido G.R.A."/>
            <person name="Almeida C.A."/>
            <person name="Ferrarezi J.A."/>
            <person name="Labate C.A."/>
        </authorList>
    </citation>
    <scope>NUCLEOTIDE SEQUENCE</scope>
    <source>
        <strain evidence="1">MF-1</strain>
    </source>
</reference>
<dbReference type="PANTHER" id="PTHR47150">
    <property type="entry name" value="OS12G0169200 PROTEIN"/>
    <property type="match status" value="1"/>
</dbReference>
<proteinExistence type="predicted"/>
<name>A0A9Q3P9X6_9BASI</name>
<dbReference type="Proteomes" id="UP000765509">
    <property type="component" value="Unassembled WGS sequence"/>
</dbReference>
<dbReference type="OrthoDB" id="674642at2759"/>
<sequence length="90" mass="10578">MDLNTIISIVNRTTTAILHTDQAITLADIQDKDEIDDKHERSGNLPRNHNEGFQRLYKDYFSNDPVYNNQLFRHQFSMQKPLFLKIVSEV</sequence>
<keyword evidence="2" id="KW-1185">Reference proteome</keyword>
<dbReference type="AlphaFoldDB" id="A0A9Q3P9X6"/>
<dbReference type="PANTHER" id="PTHR47150:SF5">
    <property type="entry name" value="OS07G0546750 PROTEIN"/>
    <property type="match status" value="1"/>
</dbReference>
<evidence type="ECO:0000313" key="1">
    <source>
        <dbReference type="EMBL" id="MBW0553550.1"/>
    </source>
</evidence>